<dbReference type="EMBL" id="FTMK01000014">
    <property type="protein sequence ID" value="SIQ78498.1"/>
    <property type="molecule type" value="Genomic_DNA"/>
</dbReference>
<feature type="transmembrane region" description="Helical" evidence="24">
    <location>
        <begin position="25"/>
        <end position="44"/>
    </location>
</feature>
<keyword evidence="10 25" id="KW-0808">Transferase</keyword>
<comment type="catalytic activity">
    <reaction evidence="1">
        <text>a 1,2-diacyl-sn-glycero-3-phosphate + CTP + H(+) = a CDP-1,2-diacyl-sn-glycerol + diphosphate</text>
        <dbReference type="Rhea" id="RHEA:16229"/>
        <dbReference type="ChEBI" id="CHEBI:15378"/>
        <dbReference type="ChEBI" id="CHEBI:33019"/>
        <dbReference type="ChEBI" id="CHEBI:37563"/>
        <dbReference type="ChEBI" id="CHEBI:58332"/>
        <dbReference type="ChEBI" id="CHEBI:58608"/>
        <dbReference type="EC" id="2.7.7.41"/>
    </reaction>
</comment>
<feature type="transmembrane region" description="Helical" evidence="24">
    <location>
        <begin position="192"/>
        <end position="214"/>
    </location>
</feature>
<evidence type="ECO:0000256" key="21">
    <source>
        <dbReference type="ARBA" id="ARBA00032396"/>
    </source>
</evidence>
<proteinExistence type="inferred from homology"/>
<evidence type="ECO:0000256" key="12">
    <source>
        <dbReference type="ARBA" id="ARBA00022695"/>
    </source>
</evidence>
<organism evidence="25 26">
    <name type="scientific">Paracoccus thiocyanatus</name>
    <dbReference type="NCBI Taxonomy" id="34006"/>
    <lineage>
        <taxon>Bacteria</taxon>
        <taxon>Pseudomonadati</taxon>
        <taxon>Pseudomonadota</taxon>
        <taxon>Alphaproteobacteria</taxon>
        <taxon>Rhodobacterales</taxon>
        <taxon>Paracoccaceae</taxon>
        <taxon>Paracoccus</taxon>
    </lineage>
</organism>
<accession>A0A1N6VL92</accession>
<dbReference type="Pfam" id="PF01148">
    <property type="entry name" value="CTP_transf_1"/>
    <property type="match status" value="1"/>
</dbReference>
<evidence type="ECO:0000256" key="7">
    <source>
        <dbReference type="ARBA" id="ARBA00019373"/>
    </source>
</evidence>
<dbReference type="PANTHER" id="PTHR46382:SF1">
    <property type="entry name" value="PHOSPHATIDATE CYTIDYLYLTRANSFERASE"/>
    <property type="match status" value="1"/>
</dbReference>
<feature type="transmembrane region" description="Helical" evidence="24">
    <location>
        <begin position="81"/>
        <end position="97"/>
    </location>
</feature>
<evidence type="ECO:0000256" key="24">
    <source>
        <dbReference type="SAM" id="Phobius"/>
    </source>
</evidence>
<evidence type="ECO:0000256" key="11">
    <source>
        <dbReference type="ARBA" id="ARBA00022692"/>
    </source>
</evidence>
<evidence type="ECO:0000313" key="25">
    <source>
        <dbReference type="EMBL" id="SIQ78498.1"/>
    </source>
</evidence>
<dbReference type="GO" id="GO:0005886">
    <property type="term" value="C:plasma membrane"/>
    <property type="evidence" value="ECO:0007669"/>
    <property type="project" value="UniProtKB-SubCell"/>
</dbReference>
<evidence type="ECO:0000256" key="16">
    <source>
        <dbReference type="ARBA" id="ARBA00023209"/>
    </source>
</evidence>
<evidence type="ECO:0000256" key="14">
    <source>
        <dbReference type="ARBA" id="ARBA00023098"/>
    </source>
</evidence>
<comment type="subcellular location">
    <subcellularLocation>
        <location evidence="2">Cell membrane</location>
        <topology evidence="2">Multi-pass membrane protein</topology>
    </subcellularLocation>
</comment>
<keyword evidence="9" id="KW-0444">Lipid biosynthesis</keyword>
<evidence type="ECO:0000256" key="23">
    <source>
        <dbReference type="ARBA" id="ARBA00033406"/>
    </source>
</evidence>
<evidence type="ECO:0000256" key="17">
    <source>
        <dbReference type="ARBA" id="ARBA00023264"/>
    </source>
</evidence>
<evidence type="ECO:0000256" key="9">
    <source>
        <dbReference type="ARBA" id="ARBA00022516"/>
    </source>
</evidence>
<evidence type="ECO:0000256" key="22">
    <source>
        <dbReference type="ARBA" id="ARBA00032743"/>
    </source>
</evidence>
<evidence type="ECO:0000256" key="13">
    <source>
        <dbReference type="ARBA" id="ARBA00022989"/>
    </source>
</evidence>
<evidence type="ECO:0000256" key="2">
    <source>
        <dbReference type="ARBA" id="ARBA00004651"/>
    </source>
</evidence>
<evidence type="ECO:0000256" key="6">
    <source>
        <dbReference type="ARBA" id="ARBA00012487"/>
    </source>
</evidence>
<reference evidence="25 26" key="1">
    <citation type="submission" date="2017-01" db="EMBL/GenBank/DDBJ databases">
        <authorList>
            <person name="Varghese N."/>
            <person name="Submissions S."/>
        </authorList>
    </citation>
    <scope>NUCLEOTIDE SEQUENCE [LARGE SCALE GENOMIC DNA]</scope>
    <source>
        <strain evidence="25 26">ATCC 700171</strain>
    </source>
</reference>
<dbReference type="PANTHER" id="PTHR46382">
    <property type="entry name" value="PHOSPHATIDATE CYTIDYLYLTRANSFERASE"/>
    <property type="match status" value="1"/>
</dbReference>
<feature type="transmembrane region" description="Helical" evidence="24">
    <location>
        <begin position="150"/>
        <end position="171"/>
    </location>
</feature>
<keyword evidence="17" id="KW-1208">Phospholipid metabolism</keyword>
<keyword evidence="13 24" id="KW-1133">Transmembrane helix</keyword>
<dbReference type="EC" id="2.7.7.41" evidence="6"/>
<evidence type="ECO:0000256" key="15">
    <source>
        <dbReference type="ARBA" id="ARBA00023136"/>
    </source>
</evidence>
<dbReference type="AlphaFoldDB" id="A0A1N6VL92"/>
<name>A0A1N6VL92_9RHOB</name>
<sequence>MSRDGPQQGRLRGALQRGRDRWADLWPRVLSGAVLAVLGLLLLFSSGLWIRLGVSVAVGVMIWELARLTGWRHPEFHSPRHPVLIAILSGLVMLAMLVLPGDWPMALALVPMIAGWPGTHEHERPAYLLFTLAILGAGYGLVVIREVMGLPTLAWIVGTVVLSDLLGYFVGRKLGGPRFWPAISPKKTWSGTIAGWAGALVLALLLVLVGQAPWPVLVLGPLLALAGQFGDIAESWLKRRVGVKDSSDLIPGHGGAMDRFDAMSGALLVALVLLIGNLLPVIGG</sequence>
<dbReference type="Proteomes" id="UP000323956">
    <property type="component" value="Unassembled WGS sequence"/>
</dbReference>
<keyword evidence="11 24" id="KW-0812">Transmembrane</keyword>
<gene>
    <name evidence="25" type="ORF">SAMN05421641_11428</name>
</gene>
<evidence type="ECO:0000256" key="1">
    <source>
        <dbReference type="ARBA" id="ARBA00001698"/>
    </source>
</evidence>
<dbReference type="RefSeq" id="WP_149765945.1">
    <property type="nucleotide sequence ID" value="NZ_FTMK01000014.1"/>
</dbReference>
<evidence type="ECO:0000256" key="3">
    <source>
        <dbReference type="ARBA" id="ARBA00005119"/>
    </source>
</evidence>
<evidence type="ECO:0000256" key="4">
    <source>
        <dbReference type="ARBA" id="ARBA00005189"/>
    </source>
</evidence>
<dbReference type="GO" id="GO:0016024">
    <property type="term" value="P:CDP-diacylglycerol biosynthetic process"/>
    <property type="evidence" value="ECO:0007669"/>
    <property type="project" value="TreeGrafter"/>
</dbReference>
<keyword evidence="16" id="KW-0594">Phospholipid biosynthesis</keyword>
<evidence type="ECO:0000256" key="5">
    <source>
        <dbReference type="ARBA" id="ARBA00010185"/>
    </source>
</evidence>
<feature type="transmembrane region" description="Helical" evidence="24">
    <location>
        <begin position="126"/>
        <end position="144"/>
    </location>
</feature>
<comment type="pathway">
    <text evidence="3">Phospholipid metabolism; CDP-diacylglycerol biosynthesis; CDP-diacylglycerol from sn-glycerol 3-phosphate: step 3/3.</text>
</comment>
<keyword evidence="12 25" id="KW-0548">Nucleotidyltransferase</keyword>
<dbReference type="OrthoDB" id="9799199at2"/>
<keyword evidence="8" id="KW-1003">Cell membrane</keyword>
<evidence type="ECO:0000256" key="18">
    <source>
        <dbReference type="ARBA" id="ARBA00029893"/>
    </source>
</evidence>
<keyword evidence="14" id="KW-0443">Lipid metabolism</keyword>
<keyword evidence="15 24" id="KW-0472">Membrane</keyword>
<feature type="transmembrane region" description="Helical" evidence="24">
    <location>
        <begin position="262"/>
        <end position="282"/>
    </location>
</feature>
<evidence type="ECO:0000256" key="19">
    <source>
        <dbReference type="ARBA" id="ARBA00031825"/>
    </source>
</evidence>
<evidence type="ECO:0000256" key="10">
    <source>
        <dbReference type="ARBA" id="ARBA00022679"/>
    </source>
</evidence>
<protein>
    <recommendedName>
        <fullName evidence="7">Phosphatidate cytidylyltransferase</fullName>
        <ecNumber evidence="6">2.7.7.41</ecNumber>
    </recommendedName>
    <alternativeName>
        <fullName evidence="20">CDP-DAG synthase</fullName>
    </alternativeName>
    <alternativeName>
        <fullName evidence="22">CDP-DG synthase</fullName>
    </alternativeName>
    <alternativeName>
        <fullName evidence="18">CDP-diacylglycerol synthase</fullName>
    </alternativeName>
    <alternativeName>
        <fullName evidence="21">CDP-diglyceride pyrophosphorylase</fullName>
    </alternativeName>
    <alternativeName>
        <fullName evidence="23">CDP-diglyceride synthase</fullName>
    </alternativeName>
    <alternativeName>
        <fullName evidence="19">CTP:phosphatidate cytidylyltransferase</fullName>
    </alternativeName>
</protein>
<comment type="pathway">
    <text evidence="4">Lipid metabolism.</text>
</comment>
<comment type="similarity">
    <text evidence="5">Belongs to the CDS family.</text>
</comment>
<dbReference type="GO" id="GO:0004605">
    <property type="term" value="F:phosphatidate cytidylyltransferase activity"/>
    <property type="evidence" value="ECO:0007669"/>
    <property type="project" value="UniProtKB-EC"/>
</dbReference>
<evidence type="ECO:0000313" key="26">
    <source>
        <dbReference type="Proteomes" id="UP000323956"/>
    </source>
</evidence>
<evidence type="ECO:0000256" key="20">
    <source>
        <dbReference type="ARBA" id="ARBA00032253"/>
    </source>
</evidence>
<evidence type="ECO:0000256" key="8">
    <source>
        <dbReference type="ARBA" id="ARBA00022475"/>
    </source>
</evidence>